<keyword evidence="17" id="KW-0675">Receptor</keyword>
<dbReference type="RefSeq" id="WP_343892037.1">
    <property type="nucleotide sequence ID" value="NZ_BAAAEH010000050.1"/>
</dbReference>
<evidence type="ECO:0000256" key="13">
    <source>
        <dbReference type="SAM" id="MobiDB-lite"/>
    </source>
</evidence>
<comment type="similarity">
    <text evidence="11 12">Belongs to the TonB-dependent receptor family.</text>
</comment>
<sequence>MTIAFRSKILWLASTALVAWTPAAQAQQSTGGSSAAAARAGDEDRHDDDVVVTAQKRTQNLIDVPQSISVVSGEVLEQRHATSLIDYAALVPGLSIQQQNAGESRIILRGINTGGASPTVAVYIDDTPFGSSTSQTNAAHLAGDIDPFDVERIEVLRGPQGTLYGANSLGGLLKYVTTAPKFDRLSVRAQAGVETVDGGGTGWSGNGVVNVPLSDTLAIRASGFYRETPGYIDSVGIPATNINHSASYGGRASLLFKPSDKFSIRLTAIAQNIRAHGRDTVDVDPATLTPITADPFTGAPGKGLLRYQTLPEGNRVDYRLYSGTLEYDFGLATLTSVTSYATLRQHEDIDATPLLGDISPFYGASTPYGTDEPSNISQKKFAQEIRLTSPKSDSFEWLIGGYYTREPGQIYQLYRPFNPATGAFLPEAGTIPQDLLGPGVPAAPFPFTHFLTAELDSTYKEFAGFGSATWHVTHAFDITGGVRYSHNEQHTTQSLGGGFVVVQGADGTLIGNSSEGVWTWSVSPRYQFNDRVAVYARVAKGYRPGGPNLVPPGAPADYPAQFRADTLISYETGVRAETADRTFGIDASVYYLDWKNTQITTTFQTSIGPVTADGNGEGAKSYGGEVTATLRPIHGFVVVGSVAYNHSELKGNILVGGSDGDQLPYAPHWNASVSADYDWALSGRVNAFAGASITAVSDRPADFDAAYQGTFGHRLILDGYATVDLRAGIEMKPFTVSIYARNLTNSGGQTYAGPYGGSYAGLIDVAMIRPRTIGLTAGFEF</sequence>
<evidence type="ECO:0000259" key="15">
    <source>
        <dbReference type="Pfam" id="PF00593"/>
    </source>
</evidence>
<dbReference type="InterPro" id="IPR039426">
    <property type="entry name" value="TonB-dep_rcpt-like"/>
</dbReference>
<evidence type="ECO:0000256" key="1">
    <source>
        <dbReference type="ARBA" id="ARBA00004571"/>
    </source>
</evidence>
<evidence type="ECO:0000256" key="10">
    <source>
        <dbReference type="ARBA" id="ARBA00023237"/>
    </source>
</evidence>
<evidence type="ECO:0000256" key="3">
    <source>
        <dbReference type="ARBA" id="ARBA00022452"/>
    </source>
</evidence>
<evidence type="ECO:0000256" key="14">
    <source>
        <dbReference type="SAM" id="SignalP"/>
    </source>
</evidence>
<comment type="subcellular location">
    <subcellularLocation>
        <location evidence="1 11">Cell outer membrane</location>
        <topology evidence="1 11">Multi-pass membrane protein</topology>
    </subcellularLocation>
</comment>
<evidence type="ECO:0000256" key="4">
    <source>
        <dbReference type="ARBA" id="ARBA00022496"/>
    </source>
</evidence>
<dbReference type="PANTHER" id="PTHR32552:SF81">
    <property type="entry name" value="TONB-DEPENDENT OUTER MEMBRANE RECEPTOR"/>
    <property type="match status" value="1"/>
</dbReference>
<feature type="region of interest" description="Disordered" evidence="13">
    <location>
        <begin position="29"/>
        <end position="48"/>
    </location>
</feature>
<reference evidence="17 18" key="1">
    <citation type="submission" date="2024-05" db="EMBL/GenBank/DDBJ databases">
        <authorList>
            <person name="Liu Q."/>
            <person name="Xin Y.-H."/>
        </authorList>
    </citation>
    <scope>NUCLEOTIDE SEQUENCE [LARGE SCALE GENOMIC DNA]</scope>
    <source>
        <strain evidence="17 18">CGMCC 1.10181</strain>
    </source>
</reference>
<comment type="caution">
    <text evidence="17">The sequence shown here is derived from an EMBL/GenBank/DDBJ whole genome shotgun (WGS) entry which is preliminary data.</text>
</comment>
<keyword evidence="3 11" id="KW-1134">Transmembrane beta strand</keyword>
<keyword evidence="2 11" id="KW-0813">Transport</keyword>
<feature type="domain" description="TonB-dependent receptor plug" evidence="16">
    <location>
        <begin position="61"/>
        <end position="171"/>
    </location>
</feature>
<gene>
    <name evidence="17" type="ORF">ABC974_18925</name>
</gene>
<feature type="chain" id="PRO_5046474257" evidence="14">
    <location>
        <begin position="27"/>
        <end position="781"/>
    </location>
</feature>
<organism evidence="17 18">
    <name type="scientific">Sphingomonas oligophenolica</name>
    <dbReference type="NCBI Taxonomy" id="301154"/>
    <lineage>
        <taxon>Bacteria</taxon>
        <taxon>Pseudomonadati</taxon>
        <taxon>Pseudomonadota</taxon>
        <taxon>Alphaproteobacteria</taxon>
        <taxon>Sphingomonadales</taxon>
        <taxon>Sphingomonadaceae</taxon>
        <taxon>Sphingomonas</taxon>
    </lineage>
</organism>
<dbReference type="InterPro" id="IPR012910">
    <property type="entry name" value="Plug_dom"/>
</dbReference>
<evidence type="ECO:0000256" key="11">
    <source>
        <dbReference type="PROSITE-ProRule" id="PRU01360"/>
    </source>
</evidence>
<dbReference type="Pfam" id="PF07715">
    <property type="entry name" value="Plug"/>
    <property type="match status" value="1"/>
</dbReference>
<keyword evidence="4" id="KW-0410">Iron transport</keyword>
<keyword evidence="14" id="KW-0732">Signal</keyword>
<keyword evidence="18" id="KW-1185">Reference proteome</keyword>
<feature type="compositionally biased region" description="Low complexity" evidence="13">
    <location>
        <begin position="29"/>
        <end position="39"/>
    </location>
</feature>
<evidence type="ECO:0000259" key="16">
    <source>
        <dbReference type="Pfam" id="PF07715"/>
    </source>
</evidence>
<evidence type="ECO:0000256" key="9">
    <source>
        <dbReference type="ARBA" id="ARBA00023136"/>
    </source>
</evidence>
<protein>
    <submittedName>
        <fullName evidence="17">TonB-dependent receptor</fullName>
    </submittedName>
</protein>
<evidence type="ECO:0000256" key="12">
    <source>
        <dbReference type="RuleBase" id="RU003357"/>
    </source>
</evidence>
<evidence type="ECO:0000256" key="6">
    <source>
        <dbReference type="ARBA" id="ARBA00023004"/>
    </source>
</evidence>
<keyword evidence="7" id="KW-0406">Ion transport</keyword>
<keyword evidence="8 12" id="KW-0798">TonB box</keyword>
<evidence type="ECO:0000256" key="2">
    <source>
        <dbReference type="ARBA" id="ARBA00022448"/>
    </source>
</evidence>
<dbReference type="EMBL" id="JBDIME010000019">
    <property type="protein sequence ID" value="MEN2791712.1"/>
    <property type="molecule type" value="Genomic_DNA"/>
</dbReference>
<dbReference type="Pfam" id="PF00593">
    <property type="entry name" value="TonB_dep_Rec_b-barrel"/>
    <property type="match status" value="1"/>
</dbReference>
<evidence type="ECO:0000256" key="7">
    <source>
        <dbReference type="ARBA" id="ARBA00023065"/>
    </source>
</evidence>
<proteinExistence type="inferred from homology"/>
<name>A0ABU9Y7C0_9SPHN</name>
<keyword evidence="10 11" id="KW-0998">Cell outer membrane</keyword>
<keyword evidence="9 11" id="KW-0472">Membrane</keyword>
<feature type="signal peptide" evidence="14">
    <location>
        <begin position="1"/>
        <end position="26"/>
    </location>
</feature>
<evidence type="ECO:0000313" key="18">
    <source>
        <dbReference type="Proteomes" id="UP001419910"/>
    </source>
</evidence>
<dbReference type="PANTHER" id="PTHR32552">
    <property type="entry name" value="FERRICHROME IRON RECEPTOR-RELATED"/>
    <property type="match status" value="1"/>
</dbReference>
<feature type="domain" description="TonB-dependent receptor-like beta-barrel" evidence="15">
    <location>
        <begin position="277"/>
        <end position="743"/>
    </location>
</feature>
<evidence type="ECO:0000256" key="5">
    <source>
        <dbReference type="ARBA" id="ARBA00022692"/>
    </source>
</evidence>
<dbReference type="InterPro" id="IPR000531">
    <property type="entry name" value="Beta-barrel_TonB"/>
</dbReference>
<dbReference type="Gene3D" id="2.40.170.20">
    <property type="entry name" value="TonB-dependent receptor, beta-barrel domain"/>
    <property type="match status" value="1"/>
</dbReference>
<dbReference type="Proteomes" id="UP001419910">
    <property type="component" value="Unassembled WGS sequence"/>
</dbReference>
<evidence type="ECO:0000256" key="8">
    <source>
        <dbReference type="ARBA" id="ARBA00023077"/>
    </source>
</evidence>
<evidence type="ECO:0000313" key="17">
    <source>
        <dbReference type="EMBL" id="MEN2791712.1"/>
    </source>
</evidence>
<keyword evidence="6" id="KW-0408">Iron</keyword>
<dbReference type="PROSITE" id="PS52016">
    <property type="entry name" value="TONB_DEPENDENT_REC_3"/>
    <property type="match status" value="1"/>
</dbReference>
<dbReference type="SUPFAM" id="SSF56935">
    <property type="entry name" value="Porins"/>
    <property type="match status" value="1"/>
</dbReference>
<dbReference type="InterPro" id="IPR036942">
    <property type="entry name" value="Beta-barrel_TonB_sf"/>
</dbReference>
<dbReference type="CDD" id="cd01347">
    <property type="entry name" value="ligand_gated_channel"/>
    <property type="match status" value="1"/>
</dbReference>
<keyword evidence="5 11" id="KW-0812">Transmembrane</keyword>
<accession>A0ABU9Y7C0</accession>